<gene>
    <name evidence="3" type="ordered locus">BN4_11980</name>
</gene>
<dbReference type="InterPro" id="IPR002201">
    <property type="entry name" value="Glyco_trans_9"/>
</dbReference>
<evidence type="ECO:0000313" key="3">
    <source>
        <dbReference type="EMBL" id="CCH49215.1"/>
    </source>
</evidence>
<dbReference type="CDD" id="cd03789">
    <property type="entry name" value="GT9_LPS_heptosyltransferase"/>
    <property type="match status" value="1"/>
</dbReference>
<keyword evidence="1" id="KW-0328">Glycosyltransferase</keyword>
<proteinExistence type="predicted"/>
<dbReference type="EMBL" id="FO203427">
    <property type="protein sequence ID" value="CCH49215.1"/>
    <property type="molecule type" value="Genomic_DNA"/>
</dbReference>
<dbReference type="RefSeq" id="WP_015415259.1">
    <property type="nucleotide sequence ID" value="NC_020409.1"/>
</dbReference>
<dbReference type="eggNOG" id="COG0859">
    <property type="taxonomic scope" value="Bacteria"/>
</dbReference>
<dbReference type="Gene3D" id="3.40.50.2000">
    <property type="entry name" value="Glycogen Phosphorylase B"/>
    <property type="match status" value="2"/>
</dbReference>
<dbReference type="OrthoDB" id="9760688at2"/>
<keyword evidence="4" id="KW-1185">Reference proteome</keyword>
<dbReference type="Pfam" id="PF01075">
    <property type="entry name" value="Glyco_transf_9"/>
    <property type="match status" value="1"/>
</dbReference>
<keyword evidence="2 3" id="KW-0808">Transferase</keyword>
<protein>
    <submittedName>
        <fullName evidence="3">Glycosyl transferase family 9</fullName>
    </submittedName>
</protein>
<evidence type="ECO:0000256" key="1">
    <source>
        <dbReference type="ARBA" id="ARBA00022676"/>
    </source>
</evidence>
<dbReference type="Proteomes" id="UP000011724">
    <property type="component" value="Chromosome"/>
</dbReference>
<evidence type="ECO:0000313" key="4">
    <source>
        <dbReference type="Proteomes" id="UP000011724"/>
    </source>
</evidence>
<dbReference type="SUPFAM" id="SSF53756">
    <property type="entry name" value="UDP-Glycosyltransferase/glycogen phosphorylase"/>
    <property type="match status" value="1"/>
</dbReference>
<dbReference type="PATRIC" id="fig|879567.3.peg.2104"/>
<dbReference type="HOGENOM" id="CLU_038371_0_0_7"/>
<accession>M1WM95</accession>
<dbReference type="InterPro" id="IPR051199">
    <property type="entry name" value="LPS_LOS_Heptosyltrfase"/>
</dbReference>
<dbReference type="GO" id="GO:0008713">
    <property type="term" value="F:ADP-heptose-lipopolysaccharide heptosyltransferase activity"/>
    <property type="evidence" value="ECO:0007669"/>
    <property type="project" value="TreeGrafter"/>
</dbReference>
<dbReference type="STRING" id="1322246.BN4_11980"/>
<dbReference type="GO" id="GO:0005829">
    <property type="term" value="C:cytosol"/>
    <property type="evidence" value="ECO:0007669"/>
    <property type="project" value="TreeGrafter"/>
</dbReference>
<sequence>MNASRPSRFLIFNNGMLGNTLFNMPAAAWLKQNYPGCHVGMVVDSVGKTLILHDPNVDTIHVFNKKKDSLRQQLSLLLELRKTRYNVSFHLRKGVRNELLARLAGIPDRAGFRLKGSPQHLTLKLEEDTSVHRLESRALLMEAMLGRPVKLDRPRLNICTEANAAMTRFIEQAGAVPGNYFVLHPTGNSQNGKDWSLPVYAQAAQRLAEDAPVFIICMPCEEEAVNKAIPSGSHIHYYTGSIANTSELIRNASVFLGNDSGPAHLACAWEVPRLVVYKDDEANYTKWKPIHKTGCTILFAQDFNPETVFQAVMGLKNTQA</sequence>
<reference evidence="4" key="2">
    <citation type="journal article" date="2013" name="Stand. Genomic Sci.">
        <title>Complete genome sequence of Desulfocapsa sulfexigens, a marine deltaproteobacterium specialized in disproportionating inorganic sulfur compounds.</title>
        <authorList>
            <person name="Finster K.W."/>
            <person name="Kjeldsen K.U."/>
            <person name="Kube M."/>
            <person name="Reinhardt R."/>
            <person name="Mussmann M."/>
            <person name="Amann R."/>
            <person name="Schreiber L."/>
        </authorList>
    </citation>
    <scope>NUCLEOTIDE SEQUENCE [LARGE SCALE GENOMIC DNA]</scope>
    <source>
        <strain evidence="4">DSM 10523 / SB164P1</strain>
    </source>
</reference>
<dbReference type="PANTHER" id="PTHR30160">
    <property type="entry name" value="TETRAACYLDISACCHARIDE 4'-KINASE-RELATED"/>
    <property type="match status" value="1"/>
</dbReference>
<dbReference type="AlphaFoldDB" id="M1WM95"/>
<reference evidence="3 4" key="1">
    <citation type="journal article" date="2013" name="PLoS ONE">
        <title>The first genomic and proteomic characterization of a deep-sea sulfate reducer: insights into the piezophilic lifestyle of Desulfovibrio piezophilus.</title>
        <authorList>
            <person name="Pradel N."/>
            <person name="Ji B."/>
            <person name="Gimenez G."/>
            <person name="Talla E."/>
            <person name="Lenoble P."/>
            <person name="Garel M."/>
            <person name="Tamburini C."/>
            <person name="Fourquet P."/>
            <person name="Lebrun R."/>
            <person name="Bertin P."/>
            <person name="Denis Y."/>
            <person name="Pophillat M."/>
            <person name="Barbe V."/>
            <person name="Ollivier B."/>
            <person name="Dolla A."/>
        </authorList>
    </citation>
    <scope>NUCLEOTIDE SEQUENCE [LARGE SCALE GENOMIC DNA]</scope>
    <source>
        <strain evidence="4">DSM 10523 / SB164P1</strain>
    </source>
</reference>
<name>M1WM95_PSEP2</name>
<organism evidence="3 4">
    <name type="scientific">Pseudodesulfovibrio piezophilus (strain DSM 21447 / JCM 15486 / C1TLV30)</name>
    <name type="common">Desulfovibrio piezophilus</name>
    <dbReference type="NCBI Taxonomy" id="1322246"/>
    <lineage>
        <taxon>Bacteria</taxon>
        <taxon>Pseudomonadati</taxon>
        <taxon>Thermodesulfobacteriota</taxon>
        <taxon>Desulfovibrionia</taxon>
        <taxon>Desulfovibrionales</taxon>
        <taxon>Desulfovibrionaceae</taxon>
    </lineage>
</organism>
<evidence type="ECO:0000256" key="2">
    <source>
        <dbReference type="ARBA" id="ARBA00022679"/>
    </source>
</evidence>
<dbReference type="BioCyc" id="DPIE1322246:BN4_RS09945-MONOMER"/>
<dbReference type="GO" id="GO:0009244">
    <property type="term" value="P:lipopolysaccharide core region biosynthetic process"/>
    <property type="evidence" value="ECO:0007669"/>
    <property type="project" value="TreeGrafter"/>
</dbReference>
<dbReference type="KEGG" id="dpi:BN4_11980"/>